<reference evidence="2" key="2">
    <citation type="submission" date="2016-01" db="EMBL/GenBank/DDBJ databases">
        <title>Draft Genome Sequence of Paenibacillus amylolyticus Heshi-A3 that Was Isolated from Fermented Rice Bran with Aging Salted Mackerel, Which Was Named Heshiko as Traditional Fermented Seafood in Japan.</title>
        <authorList>
            <person name="Akuzawa S."/>
            <person name="Nakagawa J."/>
            <person name="Kanekatsu T."/>
            <person name="Kubota E."/>
            <person name="Ohtake R."/>
            <person name="Suzuki T."/>
            <person name="Kanesaki Y."/>
        </authorList>
    </citation>
    <scope>NUCLEOTIDE SEQUENCE [LARGE SCALE GENOMIC DNA]</scope>
    <source>
        <strain evidence="2">Heshi-A3</strain>
    </source>
</reference>
<protein>
    <submittedName>
        <fullName evidence="1">ATP-binding protein</fullName>
    </submittedName>
</protein>
<keyword evidence="1" id="KW-0067">ATP-binding</keyword>
<name>A0A100VJU2_PAEAM</name>
<dbReference type="GO" id="GO:0005524">
    <property type="term" value="F:ATP binding"/>
    <property type="evidence" value="ECO:0007669"/>
    <property type="project" value="UniProtKB-KW"/>
</dbReference>
<gene>
    <name evidence="1" type="ORF">PAHA3_1249</name>
</gene>
<reference evidence="1 2" key="1">
    <citation type="journal article" date="2016" name="Genome Announc.">
        <title>Draft Genome Sequence of Paenibacillus amylolyticus Heshi-A3, Isolated from Fermented Rice Bran in a Japanese Fermented Seafood Dish.</title>
        <authorList>
            <person name="Akuzawa S."/>
            <person name="Nagaoka J."/>
            <person name="Kanekatsu M."/>
            <person name="Kubota E."/>
            <person name="Ohtake R."/>
            <person name="Suzuki T."/>
            <person name="Kanesaki Y."/>
        </authorList>
    </citation>
    <scope>NUCLEOTIDE SEQUENCE [LARGE SCALE GENOMIC DNA]</scope>
    <source>
        <strain evidence="1 2">Heshi-A3</strain>
    </source>
</reference>
<comment type="caution">
    <text evidence="1">The sequence shown here is derived from an EMBL/GenBank/DDBJ whole genome shotgun (WGS) entry which is preliminary data.</text>
</comment>
<evidence type="ECO:0000313" key="2">
    <source>
        <dbReference type="Proteomes" id="UP000069697"/>
    </source>
</evidence>
<dbReference type="AlphaFoldDB" id="A0A100VJU2"/>
<sequence>MFFLQMSGFPGSGKSSLAKQISKLTNAVIVDHDISKTALLEALDNQNLSMNVLGKTSYHIDWALIEFYLSQGNSVIFDVPCLYEKMIEIGEQLCLKYKIKYKYVECCVDNYELIQQRLLTRERKISQIESTTYEAFKHGIQQSKKSEKYEYFIVDSSEPIETYLNKVIDYIKLK</sequence>
<dbReference type="SUPFAM" id="SSF52540">
    <property type="entry name" value="P-loop containing nucleoside triphosphate hydrolases"/>
    <property type="match status" value="1"/>
</dbReference>
<dbReference type="RefSeq" id="WP_062833915.1">
    <property type="nucleotide sequence ID" value="NZ_BCNV01000001.1"/>
</dbReference>
<dbReference type="PANTHER" id="PTHR37807">
    <property type="entry name" value="OS07G0160300 PROTEIN"/>
    <property type="match status" value="1"/>
</dbReference>
<proteinExistence type="predicted"/>
<dbReference type="PANTHER" id="PTHR37807:SF3">
    <property type="entry name" value="OS07G0160300 PROTEIN"/>
    <property type="match status" value="1"/>
</dbReference>
<dbReference type="EMBL" id="BCNV01000001">
    <property type="protein sequence ID" value="GAS81175.1"/>
    <property type="molecule type" value="Genomic_DNA"/>
</dbReference>
<dbReference type="Gene3D" id="3.40.50.300">
    <property type="entry name" value="P-loop containing nucleotide triphosphate hydrolases"/>
    <property type="match status" value="1"/>
</dbReference>
<accession>A0A100VJU2</accession>
<organism evidence="1 2">
    <name type="scientific">Paenibacillus amylolyticus</name>
    <dbReference type="NCBI Taxonomy" id="1451"/>
    <lineage>
        <taxon>Bacteria</taxon>
        <taxon>Bacillati</taxon>
        <taxon>Bacillota</taxon>
        <taxon>Bacilli</taxon>
        <taxon>Bacillales</taxon>
        <taxon>Paenibacillaceae</taxon>
        <taxon>Paenibacillus</taxon>
    </lineage>
</organism>
<evidence type="ECO:0000313" key="1">
    <source>
        <dbReference type="EMBL" id="GAS81175.1"/>
    </source>
</evidence>
<dbReference type="Proteomes" id="UP000069697">
    <property type="component" value="Unassembled WGS sequence"/>
</dbReference>
<keyword evidence="1" id="KW-0547">Nucleotide-binding</keyword>
<dbReference type="InterPro" id="IPR027417">
    <property type="entry name" value="P-loop_NTPase"/>
</dbReference>
<dbReference type="Pfam" id="PF13671">
    <property type="entry name" value="AAA_33"/>
    <property type="match status" value="1"/>
</dbReference>